<proteinExistence type="predicted"/>
<sequence>MTRQPCRRGPVLGPGVPSASALRRADRVPVDVGSGAQRGLRIDAVRLRADRHLQQPVADTRPALLRPHRDPRRAGARGQLRGEGESRLPERNPLRDGGALVLLLRLAAAPVRLDIGGGLGHVVTEDVRVPVHQLRDERAGHIVDRERLVRVVLGDTGVEDDLEQDVAQLLAQLPAVTRLDGVDQLVHLLHAVLDQIVVGAPGAPRAREADTVHDLDDIQQACPGQIVGTRQQFEVRHVRPPGAGEPGQRVGQPRLPLGGRHHDDGAPPVTRTLGDQRM</sequence>
<dbReference type="AlphaFoldDB" id="Q53937"/>
<feature type="region of interest" description="Disordered" evidence="1">
    <location>
        <begin position="1"/>
        <end position="22"/>
    </location>
</feature>
<dbReference type="EMBL" id="X63780">
    <property type="protein sequence ID" value="CAA45316.1"/>
    <property type="molecule type" value="Genomic_DNA"/>
</dbReference>
<feature type="region of interest" description="Disordered" evidence="1">
    <location>
        <begin position="56"/>
        <end position="91"/>
    </location>
</feature>
<organism evidence="2">
    <name type="scientific">Streptomyces cacaoi</name>
    <dbReference type="NCBI Taxonomy" id="1898"/>
    <lineage>
        <taxon>Bacteria</taxon>
        <taxon>Bacillati</taxon>
        <taxon>Actinomycetota</taxon>
        <taxon>Actinomycetes</taxon>
        <taxon>Kitasatosporales</taxon>
        <taxon>Streptomycetaceae</taxon>
        <taxon>Streptomyces</taxon>
    </lineage>
</organism>
<name>Q53937_STRCI</name>
<feature type="region of interest" description="Disordered" evidence="1">
    <location>
        <begin position="238"/>
        <end position="278"/>
    </location>
</feature>
<evidence type="ECO:0000256" key="1">
    <source>
        <dbReference type="SAM" id="MobiDB-lite"/>
    </source>
</evidence>
<reference evidence="2" key="1">
    <citation type="journal article" date="1992" name="Mol. Gen. Genet.">
        <title>Induction of a Streptomyces cacaoi beta-lactamase gene cloned in S. lividans.</title>
        <authorList>
            <person name="Lenzini V.M."/>
            <person name="Magdalena J."/>
            <person name="Fraipont C."/>
            <person name="Joris B."/>
            <person name="Matagne A."/>
            <person name="Dusart J."/>
        </authorList>
    </citation>
    <scope>NUCLEOTIDE SEQUENCE</scope>
    <source>
        <strain evidence="2">ssp. KCC-S0352</strain>
    </source>
</reference>
<feature type="non-terminal residue" evidence="2">
    <location>
        <position position="278"/>
    </location>
</feature>
<evidence type="ECO:0000313" key="2">
    <source>
        <dbReference type="EMBL" id="CAA45316.1"/>
    </source>
</evidence>
<gene>
    <name evidence="2" type="primary">ORF 3</name>
</gene>
<accession>Q53937</accession>
<feature type="compositionally biased region" description="Basic and acidic residues" evidence="1">
    <location>
        <begin position="80"/>
        <end position="91"/>
    </location>
</feature>
<dbReference type="PIR" id="S30124">
    <property type="entry name" value="S30124"/>
</dbReference>
<protein>
    <submittedName>
        <fullName evidence="2">ORF 3 protein</fullName>
    </submittedName>
</protein>